<dbReference type="InterPro" id="IPR011029">
    <property type="entry name" value="DEATH-like_dom_sf"/>
</dbReference>
<dbReference type="CDD" id="cd08334">
    <property type="entry name" value="DED_Caspase_8_10_r2"/>
    <property type="match status" value="1"/>
</dbReference>
<dbReference type="PROSITE" id="PS01122">
    <property type="entry name" value="CASPASE_CYS"/>
    <property type="match status" value="1"/>
</dbReference>
<evidence type="ECO:0000256" key="15">
    <source>
        <dbReference type="ARBA" id="ARBA00068172"/>
    </source>
</evidence>
<dbReference type="Gene3D" id="1.10.533.10">
    <property type="entry name" value="Death Domain, Fas"/>
    <property type="match status" value="2"/>
</dbReference>
<evidence type="ECO:0000313" key="21">
    <source>
        <dbReference type="Ensembl" id="ENSOTSP00005130520.1"/>
    </source>
</evidence>
<organism evidence="21 22">
    <name type="scientific">Oncorhynchus tshawytscha</name>
    <name type="common">Chinook salmon</name>
    <name type="synonym">Salmo tshawytscha</name>
    <dbReference type="NCBI Taxonomy" id="74940"/>
    <lineage>
        <taxon>Eukaryota</taxon>
        <taxon>Metazoa</taxon>
        <taxon>Chordata</taxon>
        <taxon>Craniata</taxon>
        <taxon>Vertebrata</taxon>
        <taxon>Euteleostomi</taxon>
        <taxon>Actinopterygii</taxon>
        <taxon>Neopterygii</taxon>
        <taxon>Teleostei</taxon>
        <taxon>Protacanthopterygii</taxon>
        <taxon>Salmoniformes</taxon>
        <taxon>Salmonidae</taxon>
        <taxon>Salmoninae</taxon>
        <taxon>Oncorhynchus</taxon>
    </lineage>
</organism>
<feature type="domain" description="Caspase family p10" evidence="19">
    <location>
        <begin position="530"/>
        <end position="615"/>
    </location>
</feature>
<evidence type="ECO:0000256" key="4">
    <source>
        <dbReference type="ARBA" id="ARBA00022490"/>
    </source>
</evidence>
<proteinExistence type="inferred from homology"/>
<dbReference type="AlphaFoldDB" id="A0AAZ3QQI8"/>
<feature type="compositionally biased region" description="Polar residues" evidence="17">
    <location>
        <begin position="173"/>
        <end position="185"/>
    </location>
</feature>
<dbReference type="EC" id="3.4.22.61" evidence="14"/>
<dbReference type="GO" id="GO:0005634">
    <property type="term" value="C:nucleus"/>
    <property type="evidence" value="ECO:0007669"/>
    <property type="project" value="UniProtKB-SubCell"/>
</dbReference>
<comment type="similarity">
    <text evidence="3 16">Belongs to the peptidase C14A family.</text>
</comment>
<dbReference type="SUPFAM" id="SSF47986">
    <property type="entry name" value="DEATH domain"/>
    <property type="match status" value="2"/>
</dbReference>
<evidence type="ECO:0000256" key="10">
    <source>
        <dbReference type="ARBA" id="ARBA00022807"/>
    </source>
</evidence>
<keyword evidence="4" id="KW-0963">Cytoplasm</keyword>
<reference evidence="21" key="2">
    <citation type="submission" date="2025-08" db="UniProtKB">
        <authorList>
            <consortium name="Ensembl"/>
        </authorList>
    </citation>
    <scope>IDENTIFICATION</scope>
</reference>
<reference evidence="21" key="3">
    <citation type="submission" date="2025-09" db="UniProtKB">
        <authorList>
            <consortium name="Ensembl"/>
        </authorList>
    </citation>
    <scope>IDENTIFICATION</scope>
</reference>
<evidence type="ECO:0000256" key="14">
    <source>
        <dbReference type="ARBA" id="ARBA00066479"/>
    </source>
</evidence>
<dbReference type="InterPro" id="IPR001875">
    <property type="entry name" value="DED_dom"/>
</dbReference>
<dbReference type="CDD" id="cd00032">
    <property type="entry name" value="CASc"/>
    <property type="match status" value="1"/>
</dbReference>
<keyword evidence="11" id="KW-0865">Zymogen</keyword>
<evidence type="ECO:0000256" key="5">
    <source>
        <dbReference type="ARBA" id="ARBA00022553"/>
    </source>
</evidence>
<dbReference type="GO" id="GO:0004197">
    <property type="term" value="F:cysteine-type endopeptidase activity"/>
    <property type="evidence" value="ECO:0007669"/>
    <property type="project" value="InterPro"/>
</dbReference>
<dbReference type="GO" id="GO:0051604">
    <property type="term" value="P:protein maturation"/>
    <property type="evidence" value="ECO:0007669"/>
    <property type="project" value="UniProtKB-ARBA"/>
</dbReference>
<evidence type="ECO:0000256" key="17">
    <source>
        <dbReference type="SAM" id="MobiDB-lite"/>
    </source>
</evidence>
<feature type="domain" description="DED" evidence="18">
    <location>
        <begin position="2"/>
        <end position="79"/>
    </location>
</feature>
<dbReference type="InterPro" id="IPR016129">
    <property type="entry name" value="Caspase_his_AS"/>
</dbReference>
<dbReference type="InterPro" id="IPR011600">
    <property type="entry name" value="Pept_C14_caspase"/>
</dbReference>
<feature type="domain" description="Caspase family p20" evidence="20">
    <location>
        <begin position="375"/>
        <end position="501"/>
    </location>
</feature>
<dbReference type="GeneTree" id="ENSGT00940000160994"/>
<dbReference type="InterPro" id="IPR029030">
    <property type="entry name" value="Caspase-like_dom_sf"/>
</dbReference>
<feature type="compositionally biased region" description="Polar residues" evidence="17">
    <location>
        <begin position="230"/>
        <end position="248"/>
    </location>
</feature>
<dbReference type="GO" id="GO:0032991">
    <property type="term" value="C:protein-containing complex"/>
    <property type="evidence" value="ECO:0007669"/>
    <property type="project" value="UniProtKB-ARBA"/>
</dbReference>
<dbReference type="InterPro" id="IPR001309">
    <property type="entry name" value="Pept_C14_p20"/>
</dbReference>
<dbReference type="InterPro" id="IPR002138">
    <property type="entry name" value="Pept_C14_p10"/>
</dbReference>
<comment type="catalytic activity">
    <reaction evidence="13">
        <text>Strict requirement for Asp at position P1 and has a preferred cleavage sequence of (Leu/Asp/Val)-Glu-Thr-Asp-|-(Gly/Ser/Ala).</text>
        <dbReference type="EC" id="3.4.22.61"/>
    </reaction>
</comment>
<dbReference type="PROSITE" id="PS50208">
    <property type="entry name" value="CASPASE_P20"/>
    <property type="match status" value="1"/>
</dbReference>
<dbReference type="FunFam" id="3.40.50.1460:FF:000008">
    <property type="entry name" value="caspase-8 isoform X1"/>
    <property type="match status" value="1"/>
</dbReference>
<evidence type="ECO:0000256" key="3">
    <source>
        <dbReference type="ARBA" id="ARBA00010134"/>
    </source>
</evidence>
<feature type="domain" description="DED" evidence="18">
    <location>
        <begin position="92"/>
        <end position="159"/>
    </location>
</feature>
<evidence type="ECO:0000256" key="13">
    <source>
        <dbReference type="ARBA" id="ARBA00051626"/>
    </source>
</evidence>
<evidence type="ECO:0000256" key="11">
    <source>
        <dbReference type="ARBA" id="ARBA00023145"/>
    </source>
</evidence>
<dbReference type="FunFam" id="1.10.533.10:FF:000016">
    <property type="entry name" value="CASP8 and FADD-like apoptosis regulator"/>
    <property type="match status" value="1"/>
</dbReference>
<name>A0AAZ3QQI8_ONCTS</name>
<protein>
    <recommendedName>
        <fullName evidence="15">Caspase-8</fullName>
        <ecNumber evidence="14">3.4.22.61</ecNumber>
    </recommendedName>
</protein>
<dbReference type="SMART" id="SM00115">
    <property type="entry name" value="CASc"/>
    <property type="match status" value="1"/>
</dbReference>
<reference evidence="22" key="1">
    <citation type="journal article" date="2018" name="PLoS ONE">
        <title>Chinook salmon (Oncorhynchus tshawytscha) genome and transcriptome.</title>
        <authorList>
            <person name="Christensen K.A."/>
            <person name="Leong J.S."/>
            <person name="Sakhrani D."/>
            <person name="Biagi C.A."/>
            <person name="Minkley D.R."/>
            <person name="Withler R.E."/>
            <person name="Rondeau E.B."/>
            <person name="Koop B.F."/>
            <person name="Devlin R.H."/>
        </authorList>
    </citation>
    <scope>NUCLEOTIDE SEQUENCE [LARGE SCALE GENOMIC DNA]</scope>
</reference>
<feature type="region of interest" description="Disordered" evidence="17">
    <location>
        <begin position="173"/>
        <end position="192"/>
    </location>
</feature>
<keyword evidence="22" id="KW-1185">Reference proteome</keyword>
<evidence type="ECO:0000256" key="7">
    <source>
        <dbReference type="ARBA" id="ARBA00022703"/>
    </source>
</evidence>
<keyword evidence="12" id="KW-0539">Nucleus</keyword>
<dbReference type="SMART" id="SM00031">
    <property type="entry name" value="DED"/>
    <property type="match status" value="2"/>
</dbReference>
<dbReference type="InterPro" id="IPR033139">
    <property type="entry name" value="Caspase_cys_AS"/>
</dbReference>
<dbReference type="PROSITE" id="PS50168">
    <property type="entry name" value="DED"/>
    <property type="match status" value="2"/>
</dbReference>
<comment type="subcellular location">
    <subcellularLocation>
        <location evidence="2">Cytoplasm</location>
    </subcellularLocation>
    <subcellularLocation>
        <location evidence="1">Nucleus</location>
    </subcellularLocation>
</comment>
<dbReference type="Pfam" id="PF01335">
    <property type="entry name" value="DED"/>
    <property type="match status" value="2"/>
</dbReference>
<evidence type="ECO:0000256" key="16">
    <source>
        <dbReference type="RuleBase" id="RU003971"/>
    </source>
</evidence>
<evidence type="ECO:0000256" key="6">
    <source>
        <dbReference type="ARBA" id="ARBA00022670"/>
    </source>
</evidence>
<keyword evidence="8" id="KW-0677">Repeat</keyword>
<evidence type="ECO:0000259" key="19">
    <source>
        <dbReference type="PROSITE" id="PS50207"/>
    </source>
</evidence>
<evidence type="ECO:0000256" key="9">
    <source>
        <dbReference type="ARBA" id="ARBA00022801"/>
    </source>
</evidence>
<sequence length="632" mass="70236">MDFQRLLLQVEQALSSEEVQALAFLCTDLLGKDLNSVTTASKLFSLLTDQELLSPDQPCLLADLLLTIQRHSLMRGLGLNNQLPTTSRDISPYRKMLYDLSENITRDELREIKFLLSNELPRRKLEDNLTTLQLFLEMEKMDILSIIKLNTLESIIESVCPVLKKTIEKYKTQNSLSGPGTQETGVGQLRPRSVSEAHAGIQAASMLPKRPVSCELSVEPYGHSDETLIPPTNFSSSQPSAKVSSLNRSDTSLDVRRVSYSMDAGLSHGLSLLSTNGDNCAAPIKGPLRMYNANLQKGPADFPFPLTLLAHWPHCLMLAVSLMHSYLIHVFSHIEYHHVSSTSSCGDNKNFGPADPQRGNTKREELGEYSMTGKKRGFCLIINNCDFRNSPLPLKERAGTHIDKKSLVSVFKWLGFETQTEPDCSREKILSLLAELRNRDHSQMDCLVCCVLSHGLEGGVYGVDGLEVSVRELTEPFSGLECSSLRDKPKLFFIQACQGNKDQKQVFIQSDGPAPSSTTSSSICTDAVVHRDSIPTDADFLLGMATVPHFASFRDKRQGTWFIQSLCQNLINLVPSGYDLLSILTKVNDDVSRKTNGIKKQMPQPAYSLRKRVVFPIPKEPPPRLCEPQALA</sequence>
<keyword evidence="10" id="KW-0788">Thiol protease</keyword>
<keyword evidence="5" id="KW-0597">Phosphoprotein</keyword>
<dbReference type="PRINTS" id="PR00376">
    <property type="entry name" value="IL1BCENZYME"/>
</dbReference>
<dbReference type="PROSITE" id="PS01121">
    <property type="entry name" value="CASPASE_HIS"/>
    <property type="match status" value="1"/>
</dbReference>
<dbReference type="Ensembl" id="ENSOTST00005172597.1">
    <property type="protein sequence ID" value="ENSOTSP00005130520.1"/>
    <property type="gene ID" value="ENSOTSG00005046973.2"/>
</dbReference>
<gene>
    <name evidence="21" type="primary">CASP10</name>
</gene>
<evidence type="ECO:0000259" key="18">
    <source>
        <dbReference type="PROSITE" id="PS50168"/>
    </source>
</evidence>
<dbReference type="GO" id="GO:0006508">
    <property type="term" value="P:proteolysis"/>
    <property type="evidence" value="ECO:0007669"/>
    <property type="project" value="UniProtKB-KW"/>
</dbReference>
<dbReference type="SUPFAM" id="SSF52129">
    <property type="entry name" value="Caspase-like"/>
    <property type="match status" value="1"/>
</dbReference>
<dbReference type="InterPro" id="IPR015917">
    <property type="entry name" value="Pept_C14A"/>
</dbReference>
<dbReference type="PROSITE" id="PS50207">
    <property type="entry name" value="CASPASE_P10"/>
    <property type="match status" value="1"/>
</dbReference>
<dbReference type="PANTHER" id="PTHR48169">
    <property type="entry name" value="DED DOMAIN-CONTAINING PROTEIN"/>
    <property type="match status" value="1"/>
</dbReference>
<dbReference type="Proteomes" id="UP000694402">
    <property type="component" value="Unassembled WGS sequence"/>
</dbReference>
<evidence type="ECO:0000256" key="8">
    <source>
        <dbReference type="ARBA" id="ARBA00022737"/>
    </source>
</evidence>
<dbReference type="Pfam" id="PF00656">
    <property type="entry name" value="Peptidase_C14"/>
    <property type="match status" value="1"/>
</dbReference>
<evidence type="ECO:0000313" key="22">
    <source>
        <dbReference type="Proteomes" id="UP000694402"/>
    </source>
</evidence>
<keyword evidence="7" id="KW-0053">Apoptosis</keyword>
<keyword evidence="9" id="KW-0378">Hydrolase</keyword>
<accession>A0AAZ3QQI8</accession>
<evidence type="ECO:0000256" key="1">
    <source>
        <dbReference type="ARBA" id="ARBA00004123"/>
    </source>
</evidence>
<dbReference type="GO" id="GO:0006915">
    <property type="term" value="P:apoptotic process"/>
    <property type="evidence" value="ECO:0007669"/>
    <property type="project" value="UniProtKB-KW"/>
</dbReference>
<evidence type="ECO:0000259" key="20">
    <source>
        <dbReference type="PROSITE" id="PS50208"/>
    </source>
</evidence>
<dbReference type="Gene3D" id="3.40.50.1460">
    <property type="match status" value="1"/>
</dbReference>
<feature type="region of interest" description="Disordered" evidence="17">
    <location>
        <begin position="227"/>
        <end position="248"/>
    </location>
</feature>
<keyword evidence="6" id="KW-0645">Protease</keyword>
<dbReference type="GO" id="GO:0005737">
    <property type="term" value="C:cytoplasm"/>
    <property type="evidence" value="ECO:0007669"/>
    <property type="project" value="UniProtKB-SubCell"/>
</dbReference>
<dbReference type="GO" id="GO:0005886">
    <property type="term" value="C:plasma membrane"/>
    <property type="evidence" value="ECO:0007669"/>
    <property type="project" value="UniProtKB-ARBA"/>
</dbReference>
<dbReference type="GO" id="GO:0043065">
    <property type="term" value="P:positive regulation of apoptotic process"/>
    <property type="evidence" value="ECO:0007669"/>
    <property type="project" value="UniProtKB-ARBA"/>
</dbReference>
<evidence type="ECO:0000256" key="12">
    <source>
        <dbReference type="ARBA" id="ARBA00023242"/>
    </source>
</evidence>
<dbReference type="PANTHER" id="PTHR48169:SF7">
    <property type="entry name" value="CASPASE 10"/>
    <property type="match status" value="1"/>
</dbReference>
<evidence type="ECO:0000256" key="2">
    <source>
        <dbReference type="ARBA" id="ARBA00004496"/>
    </source>
</evidence>